<evidence type="ECO:0000313" key="3">
    <source>
        <dbReference type="Proteomes" id="UP000185655"/>
    </source>
</evidence>
<proteinExistence type="predicted"/>
<gene>
    <name evidence="2" type="ORF">SAMN02746068_01933</name>
</gene>
<organism evidence="2 3">
    <name type="scientific">Pseudolactococcus chungangensis CAU 28 = DSM 22330</name>
    <dbReference type="NCBI Taxonomy" id="1122154"/>
    <lineage>
        <taxon>Bacteria</taxon>
        <taxon>Bacillati</taxon>
        <taxon>Bacillota</taxon>
        <taxon>Bacilli</taxon>
        <taxon>Lactobacillales</taxon>
        <taxon>Streptococcaceae</taxon>
        <taxon>Pseudolactococcus</taxon>
    </lineage>
</organism>
<dbReference type="GeneID" id="303195926"/>
<dbReference type="STRING" id="1122154.SAMN02746068_01933"/>
<sequence length="124" mass="15036">MEDKERYPDRDTFSYQLSLEAPSYLPPIPLVGEKKLSWAFYLILEFTLSMLFFWKVLFFFSVYWAFIFSALIAWNFADPVADLKIDGKFFHRYLFDKIMYWLIYGRRKNTHYLSQGNLIKKIRS</sequence>
<evidence type="ECO:0000313" key="2">
    <source>
        <dbReference type="EMBL" id="SFZ76354.1"/>
    </source>
</evidence>
<dbReference type="AlphaFoldDB" id="A0A1K2HJA9"/>
<keyword evidence="1" id="KW-0812">Transmembrane</keyword>
<evidence type="ECO:0000256" key="1">
    <source>
        <dbReference type="SAM" id="Phobius"/>
    </source>
</evidence>
<dbReference type="EMBL" id="FPKS01000015">
    <property type="protein sequence ID" value="SFZ76354.1"/>
    <property type="molecule type" value="Genomic_DNA"/>
</dbReference>
<reference evidence="2 3" key="1">
    <citation type="submission" date="2016-11" db="EMBL/GenBank/DDBJ databases">
        <authorList>
            <person name="Jaros S."/>
            <person name="Januszkiewicz K."/>
            <person name="Wedrychowicz H."/>
        </authorList>
    </citation>
    <scope>NUCLEOTIDE SEQUENCE [LARGE SCALE GENOMIC DNA]</scope>
    <source>
        <strain evidence="2 3">DSM 22330</strain>
    </source>
</reference>
<keyword evidence="1" id="KW-1133">Transmembrane helix</keyword>
<feature type="transmembrane region" description="Helical" evidence="1">
    <location>
        <begin position="60"/>
        <end position="77"/>
    </location>
</feature>
<name>A0A1K2HJA9_9LACT</name>
<dbReference type="OrthoDB" id="2222342at2"/>
<dbReference type="Proteomes" id="UP000185655">
    <property type="component" value="Unassembled WGS sequence"/>
</dbReference>
<accession>A0A1K2HJA9</accession>
<dbReference type="RefSeq" id="WP_031367045.1">
    <property type="nucleotide sequence ID" value="NZ_FPKS01000015.1"/>
</dbReference>
<keyword evidence="1" id="KW-0472">Membrane</keyword>
<evidence type="ECO:0008006" key="4">
    <source>
        <dbReference type="Google" id="ProtNLM"/>
    </source>
</evidence>
<protein>
    <recommendedName>
        <fullName evidence="4">TcpE family protein</fullName>
    </recommendedName>
</protein>